<protein>
    <submittedName>
        <fullName evidence="7">YhgE/Pip family protein</fullName>
    </submittedName>
</protein>
<dbReference type="InterPro" id="IPR017501">
    <property type="entry name" value="Phage_infect_YhgE_C"/>
</dbReference>
<dbReference type="NCBIfam" id="TIGR03061">
    <property type="entry name" value="pip_yhgE_Nterm"/>
    <property type="match status" value="1"/>
</dbReference>
<name>A0ABW5PJ42_9BACL</name>
<evidence type="ECO:0000259" key="6">
    <source>
        <dbReference type="Pfam" id="PF12698"/>
    </source>
</evidence>
<dbReference type="PANTHER" id="PTHR43077">
    <property type="entry name" value="TRANSPORT PERMEASE YVFS-RELATED"/>
    <property type="match status" value="1"/>
</dbReference>
<evidence type="ECO:0000313" key="7">
    <source>
        <dbReference type="EMBL" id="MFD2615251.1"/>
    </source>
</evidence>
<feature type="transmembrane region" description="Helical" evidence="5">
    <location>
        <begin position="620"/>
        <end position="639"/>
    </location>
</feature>
<feature type="transmembrane region" description="Helical" evidence="5">
    <location>
        <begin position="520"/>
        <end position="540"/>
    </location>
</feature>
<keyword evidence="2 5" id="KW-0812">Transmembrane</keyword>
<dbReference type="NCBIfam" id="TIGR03057">
    <property type="entry name" value="xxxLxxG_by_4"/>
    <property type="match status" value="1"/>
</dbReference>
<evidence type="ECO:0000256" key="2">
    <source>
        <dbReference type="ARBA" id="ARBA00022692"/>
    </source>
</evidence>
<feature type="domain" description="ABC-2 type transporter transmembrane" evidence="6">
    <location>
        <begin position="28"/>
        <end position="165"/>
    </location>
</feature>
<evidence type="ECO:0000256" key="3">
    <source>
        <dbReference type="ARBA" id="ARBA00022989"/>
    </source>
</evidence>
<feature type="transmembrane region" description="Helical" evidence="5">
    <location>
        <begin position="560"/>
        <end position="579"/>
    </location>
</feature>
<dbReference type="InterPro" id="IPR023908">
    <property type="entry name" value="xxxLxxG_rpt"/>
</dbReference>
<dbReference type="Pfam" id="PF12698">
    <property type="entry name" value="ABC2_membrane_3"/>
    <property type="match status" value="2"/>
</dbReference>
<dbReference type="EMBL" id="JBHUME010000017">
    <property type="protein sequence ID" value="MFD2615251.1"/>
    <property type="molecule type" value="Genomic_DNA"/>
</dbReference>
<dbReference type="InterPro" id="IPR051328">
    <property type="entry name" value="T7SS_ABC-Transporter"/>
</dbReference>
<feature type="transmembrane region" description="Helical" evidence="5">
    <location>
        <begin position="21"/>
        <end position="44"/>
    </location>
</feature>
<evidence type="ECO:0000256" key="1">
    <source>
        <dbReference type="ARBA" id="ARBA00004141"/>
    </source>
</evidence>
<sequence length="715" mass="75541">MQSKLHWILSEWKHIVKNPGLLVPLLGLLIIPVLYCGTYLWAFWDPYGHLEKLPVAVVNMDQGASRDGKTYALGADLVRELREDRSFDWHFVGTEEAAEGLKENKYYILIQVPPNFSSRAVTLSGHDPQPLELLYTANPGYNYIAARIGESGITKIREQLSRMLIESYTKELFTGINASAKGLGEAAAGAARLKEGALKLSEGSGKLTAGMAGQLPELRKLQSGAAELSTRLGDAAAGAERLGAAGAELGRGAAALRSGAGQLAQGARQLGPGTRALVEGTAAFNGGLARLGQGSEALLGSFGDLQQGAGTAAGGAAALLEQLQRYASAHSEAAGDAEFKRLLEASRQLAAGTKALETGADRFAGGLKEADSGLGTLTAKFGALRDGAAELSAAQGKLQQGAETLETGLDKLQTGTAEFQKGTYRLTSGLNQLAAGSKQISTGVSSAVAGWSTIADKVATLNEGQTELAAGAEKLSTSLAEGARKAGSVVGTQHLYNTLANPVRVQERNIHDVPNYGTALAPYFLSLSLYVGSLLLATVFPVRSTVLKPVSPISWFISKYAIFLLVGGVQAAIASIFLMDGLGLQKTDPQKLVWFAILTSACYMAIIQFLVTVFGNVGKFLGIVLLVLQLTSTAGTYPVELIPDILQNLHPFLPMTYSLNGFREIISTGNLSHLHWDAAALAGFGLACVLGSLLYFLIRYRRIRSEIVPVADEHV</sequence>
<evidence type="ECO:0000256" key="5">
    <source>
        <dbReference type="SAM" id="Phobius"/>
    </source>
</evidence>
<keyword evidence="4 5" id="KW-0472">Membrane</keyword>
<comment type="subcellular location">
    <subcellularLocation>
        <location evidence="1">Membrane</location>
        <topology evidence="1">Multi-pass membrane protein</topology>
    </subcellularLocation>
</comment>
<comment type="caution">
    <text evidence="7">The sequence shown here is derived from an EMBL/GenBank/DDBJ whole genome shotgun (WGS) entry which is preliminary data.</text>
</comment>
<dbReference type="Proteomes" id="UP001597541">
    <property type="component" value="Unassembled WGS sequence"/>
</dbReference>
<organism evidence="7 8">
    <name type="scientific">Paenibacillus gansuensis</name>
    <dbReference type="NCBI Taxonomy" id="306542"/>
    <lineage>
        <taxon>Bacteria</taxon>
        <taxon>Bacillati</taxon>
        <taxon>Bacillota</taxon>
        <taxon>Bacilli</taxon>
        <taxon>Bacillales</taxon>
        <taxon>Paenibacillaceae</taxon>
        <taxon>Paenibacillus</taxon>
    </lineage>
</organism>
<reference evidence="8" key="1">
    <citation type="journal article" date="2019" name="Int. J. Syst. Evol. Microbiol.">
        <title>The Global Catalogue of Microorganisms (GCM) 10K type strain sequencing project: providing services to taxonomists for standard genome sequencing and annotation.</title>
        <authorList>
            <consortium name="The Broad Institute Genomics Platform"/>
            <consortium name="The Broad Institute Genome Sequencing Center for Infectious Disease"/>
            <person name="Wu L."/>
            <person name="Ma J."/>
        </authorList>
    </citation>
    <scope>NUCLEOTIDE SEQUENCE [LARGE SCALE GENOMIC DNA]</scope>
    <source>
        <strain evidence="8">KCTC 3950</strain>
    </source>
</reference>
<dbReference type="Gene3D" id="3.40.1710.10">
    <property type="entry name" value="abc type-2 transporter like domain"/>
    <property type="match status" value="1"/>
</dbReference>
<feature type="domain" description="ABC-2 type transporter transmembrane" evidence="6">
    <location>
        <begin position="491"/>
        <end position="693"/>
    </location>
</feature>
<gene>
    <name evidence="7" type="ORF">ACFSUF_22865</name>
</gene>
<feature type="transmembrane region" description="Helical" evidence="5">
    <location>
        <begin position="591"/>
        <end position="613"/>
    </location>
</feature>
<dbReference type="InterPro" id="IPR013525">
    <property type="entry name" value="ABC2_TM"/>
</dbReference>
<keyword evidence="8" id="KW-1185">Reference proteome</keyword>
<evidence type="ECO:0000313" key="8">
    <source>
        <dbReference type="Proteomes" id="UP001597541"/>
    </source>
</evidence>
<dbReference type="PANTHER" id="PTHR43077:SF5">
    <property type="entry name" value="PHAGE INFECTION PROTEIN"/>
    <property type="match status" value="1"/>
</dbReference>
<accession>A0ABW5PJ42</accession>
<dbReference type="InterPro" id="IPR017500">
    <property type="entry name" value="Phage_infect_YhgE_N"/>
</dbReference>
<proteinExistence type="predicted"/>
<feature type="transmembrane region" description="Helical" evidence="5">
    <location>
        <begin position="678"/>
        <end position="698"/>
    </location>
</feature>
<keyword evidence="3 5" id="KW-1133">Transmembrane helix</keyword>
<dbReference type="RefSeq" id="WP_377606970.1">
    <property type="nucleotide sequence ID" value="NZ_JBHUME010000017.1"/>
</dbReference>
<dbReference type="NCBIfam" id="TIGR03062">
    <property type="entry name" value="pip_yhgE_Cterm"/>
    <property type="match status" value="1"/>
</dbReference>
<evidence type="ECO:0000256" key="4">
    <source>
        <dbReference type="ARBA" id="ARBA00023136"/>
    </source>
</evidence>